<proteinExistence type="predicted"/>
<name>A0A9P1FYE6_9DINO</name>
<dbReference type="AlphaFoldDB" id="A0A9P1FYE6"/>
<dbReference type="InterPro" id="IPR011009">
    <property type="entry name" value="Kinase-like_dom_sf"/>
</dbReference>
<feature type="compositionally biased region" description="Acidic residues" evidence="1">
    <location>
        <begin position="654"/>
        <end position="663"/>
    </location>
</feature>
<evidence type="ECO:0000313" key="3">
    <source>
        <dbReference type="EMBL" id="CAL1144177.1"/>
    </source>
</evidence>
<dbReference type="EMBL" id="CAMXCT020001516">
    <property type="protein sequence ID" value="CAL1144177.1"/>
    <property type="molecule type" value="Genomic_DNA"/>
</dbReference>
<gene>
    <name evidence="2" type="ORF">C1SCF055_LOCUS17757</name>
</gene>
<feature type="region of interest" description="Disordered" evidence="1">
    <location>
        <begin position="629"/>
        <end position="675"/>
    </location>
</feature>
<organism evidence="2">
    <name type="scientific">Cladocopium goreaui</name>
    <dbReference type="NCBI Taxonomy" id="2562237"/>
    <lineage>
        <taxon>Eukaryota</taxon>
        <taxon>Sar</taxon>
        <taxon>Alveolata</taxon>
        <taxon>Dinophyceae</taxon>
        <taxon>Suessiales</taxon>
        <taxon>Symbiodiniaceae</taxon>
        <taxon>Cladocopium</taxon>
    </lineage>
</organism>
<sequence>MEVHHVFSEAEVTKFLRRLQIEAKDNQHFLRFRDAVLSLPGQLGIVEEMHQVSLWKDLERCDDAALARAACALRCGLSGLARLHSLGWLLCVSHENFCLTYDGVWKLCGLHLARPTHQVEMEREKLGRHLLPEVLFELPLSEKLDIWSGITACHRTNLKAMQDIFELHILPMDAPWLEHFRGPVLGLGLVSEEWNTTGPKMQSLGKRYPSQYPGAKVVPGLKAEYISSGAPGPHVRANDVPILELGELGALQSPEGQLLRRAGGELEAIEPVGGLFRAHHGLRPKRIFEALKKLQAHQIILGALDLLLQVDPQERPSAAEALKSDAVRRLDGLEVPEREDALDEPPASQPSTKCSCSSLISETCWLGFGQETEGYSMLFVGDVKEASPSQSRHRASRKGTGFVSPDDLPHSDEEDDEVQSAPAQASSQRHVGFGQDVKEASPSQSRHRASRKGTGFVSPDDLPHSDEEDNEAQPATSSRHVGFDKVQSAPAQASSQRHVGFGQETEGYSMLFMGDVKEASPSQSRHRASRKGTGFVSPDDLPPSDEEDNEAQPATSSRHVGFDKDVDKTRKKLRLLRSVIAHHEKAVQFLCLCRLKTVQSAPAQASSQRHVGFGQETEGYSMLFMGDVKEASPSQSRHRASRKGTGFVSPDDLPPSDEEDDEAQPATSSRHVGFDKDVDKTRKKLRLLRSVIAHHEKAVQFLCLCRLKTVQSAPAQASSQRHVGFGQETEGYSMLFMGDVKEASPSQSRHRASRKGTGFVSPDDLPHSDEEDNEAQPATSSRHVGFDKDAQEASPSQKRHSASRKGTGFVAPADLPLSDDEDEQATDALA</sequence>
<dbReference type="Gene3D" id="1.10.510.10">
    <property type="entry name" value="Transferase(Phosphotransferase) domain 1"/>
    <property type="match status" value="1"/>
</dbReference>
<evidence type="ECO:0000256" key="1">
    <source>
        <dbReference type="SAM" id="MobiDB-lite"/>
    </source>
</evidence>
<dbReference type="Proteomes" id="UP001152797">
    <property type="component" value="Unassembled WGS sequence"/>
</dbReference>
<dbReference type="GO" id="GO:0016301">
    <property type="term" value="F:kinase activity"/>
    <property type="evidence" value="ECO:0007669"/>
    <property type="project" value="UniProtKB-KW"/>
</dbReference>
<dbReference type="EMBL" id="CAMXCT030001516">
    <property type="protein sequence ID" value="CAL4778114.1"/>
    <property type="molecule type" value="Genomic_DNA"/>
</dbReference>
<feature type="region of interest" description="Disordered" evidence="1">
    <location>
        <begin position="387"/>
        <end position="499"/>
    </location>
</feature>
<evidence type="ECO:0000313" key="2">
    <source>
        <dbReference type="EMBL" id="CAI3990802.1"/>
    </source>
</evidence>
<evidence type="ECO:0000313" key="5">
    <source>
        <dbReference type="Proteomes" id="UP001152797"/>
    </source>
</evidence>
<protein>
    <submittedName>
        <fullName evidence="4">Protein kinase domain-containing protein</fullName>
    </submittedName>
</protein>
<feature type="compositionally biased region" description="Acidic residues" evidence="1">
    <location>
        <begin position="817"/>
        <end position="830"/>
    </location>
</feature>
<accession>A0A9P1FYE6</accession>
<reference evidence="2" key="1">
    <citation type="submission" date="2022-10" db="EMBL/GenBank/DDBJ databases">
        <authorList>
            <person name="Chen Y."/>
            <person name="Dougan E. K."/>
            <person name="Chan C."/>
            <person name="Rhodes N."/>
            <person name="Thang M."/>
        </authorList>
    </citation>
    <scope>NUCLEOTIDE SEQUENCE</scope>
</reference>
<comment type="caution">
    <text evidence="2">The sequence shown here is derived from an EMBL/GenBank/DDBJ whole genome shotgun (WGS) entry which is preliminary data.</text>
</comment>
<dbReference type="SUPFAM" id="SSF56112">
    <property type="entry name" value="Protein kinase-like (PK-like)"/>
    <property type="match status" value="1"/>
</dbReference>
<dbReference type="EMBL" id="CAMXCT010001516">
    <property type="protein sequence ID" value="CAI3990802.1"/>
    <property type="molecule type" value="Genomic_DNA"/>
</dbReference>
<evidence type="ECO:0000313" key="4">
    <source>
        <dbReference type="EMBL" id="CAL4778114.1"/>
    </source>
</evidence>
<keyword evidence="5" id="KW-1185">Reference proteome</keyword>
<feature type="region of interest" description="Disordered" evidence="1">
    <location>
        <begin position="741"/>
        <end position="830"/>
    </location>
</feature>
<keyword evidence="4" id="KW-0418">Kinase</keyword>
<reference evidence="3" key="2">
    <citation type="submission" date="2024-04" db="EMBL/GenBank/DDBJ databases">
        <authorList>
            <person name="Chen Y."/>
            <person name="Shah S."/>
            <person name="Dougan E. K."/>
            <person name="Thang M."/>
            <person name="Chan C."/>
        </authorList>
    </citation>
    <scope>NUCLEOTIDE SEQUENCE [LARGE SCALE GENOMIC DNA]</scope>
</reference>
<keyword evidence="4" id="KW-0808">Transferase</keyword>
<feature type="region of interest" description="Disordered" evidence="1">
    <location>
        <begin position="517"/>
        <end position="563"/>
    </location>
</feature>